<keyword evidence="2" id="KW-1185">Reference proteome</keyword>
<accession>A0ACC3D4A2</accession>
<evidence type="ECO:0000313" key="2">
    <source>
        <dbReference type="Proteomes" id="UP001186974"/>
    </source>
</evidence>
<organism evidence="1 2">
    <name type="scientific">Coniosporium uncinatum</name>
    <dbReference type="NCBI Taxonomy" id="93489"/>
    <lineage>
        <taxon>Eukaryota</taxon>
        <taxon>Fungi</taxon>
        <taxon>Dikarya</taxon>
        <taxon>Ascomycota</taxon>
        <taxon>Pezizomycotina</taxon>
        <taxon>Dothideomycetes</taxon>
        <taxon>Dothideomycetes incertae sedis</taxon>
        <taxon>Coniosporium</taxon>
    </lineage>
</organism>
<dbReference type="EMBL" id="JAWDJW010007805">
    <property type="protein sequence ID" value="KAK3061497.1"/>
    <property type="molecule type" value="Genomic_DNA"/>
</dbReference>
<proteinExistence type="predicted"/>
<evidence type="ECO:0000313" key="1">
    <source>
        <dbReference type="EMBL" id="KAK3061497.1"/>
    </source>
</evidence>
<sequence>MSRANSPRFSFKNRIGLTLGNEGSTFDDDYDHDLYSIGYDPKSSPVEPDKETAESAAFHDAELERRFHSRPLTRYGWREDDEDPFIDTGAGRRDKEKSSAVRLRKPSTGAPDAFGVHTAERGQDTEALDEDTQPIKDEHQMIPGQFPITPLPRTQSPEHSGVEFPFPHTEPSAPQSGSGYDRTHEFTLLVTDPPSTPNTHAANLQRTLDTQNWLIRELHEQVDGLRMMNDDQQRRMTEQEELVRTLRAIMRNAYKVQREAIDKLEGEQSRLCMGSGKAQGEGEGDEPHRKGGDETIRLRKDARRWFRRLFEKRAPPPSSSPLRVKREEGSESGGSGKSPVRTHTRVLKEVSKMLKKSCGNIEGSVDDIEEFLLNETVGHCTMMPET</sequence>
<name>A0ACC3D4A2_9PEZI</name>
<dbReference type="Proteomes" id="UP001186974">
    <property type="component" value="Unassembled WGS sequence"/>
</dbReference>
<comment type="caution">
    <text evidence="1">The sequence shown here is derived from an EMBL/GenBank/DDBJ whole genome shotgun (WGS) entry which is preliminary data.</text>
</comment>
<protein>
    <submittedName>
        <fullName evidence="1">Uncharacterized protein</fullName>
    </submittedName>
</protein>
<reference evidence="1" key="1">
    <citation type="submission" date="2024-09" db="EMBL/GenBank/DDBJ databases">
        <title>Black Yeasts Isolated from many extreme environments.</title>
        <authorList>
            <person name="Coleine C."/>
            <person name="Stajich J.E."/>
            <person name="Selbmann L."/>
        </authorList>
    </citation>
    <scope>NUCLEOTIDE SEQUENCE</scope>
    <source>
        <strain evidence="1">CCFEE 5737</strain>
    </source>
</reference>
<gene>
    <name evidence="1" type="ORF">LTS18_006071</name>
</gene>